<dbReference type="InterPro" id="IPR011990">
    <property type="entry name" value="TPR-like_helical_dom_sf"/>
</dbReference>
<evidence type="ECO:0000313" key="6">
    <source>
        <dbReference type="Proteomes" id="UP000677180"/>
    </source>
</evidence>
<evidence type="ECO:0000313" key="5">
    <source>
        <dbReference type="EMBL" id="QUC10980.1"/>
    </source>
</evidence>
<dbReference type="SUPFAM" id="SSF52540">
    <property type="entry name" value="P-loop containing nucleoside triphosphate hydrolases"/>
    <property type="match status" value="1"/>
</dbReference>
<keyword evidence="3" id="KW-0812">Transmembrane</keyword>
<dbReference type="AlphaFoldDB" id="A0AB37HTL8"/>
<dbReference type="PANTHER" id="PTHR26312:SF87">
    <property type="entry name" value="TETRATRICOPEPTIDE REPEAT PROTEIN 5"/>
    <property type="match status" value="1"/>
</dbReference>
<dbReference type="SUPFAM" id="SSF48452">
    <property type="entry name" value="TPR-like"/>
    <property type="match status" value="1"/>
</dbReference>
<feature type="region of interest" description="Disordered" evidence="2">
    <location>
        <begin position="686"/>
        <end position="718"/>
    </location>
</feature>
<keyword evidence="3" id="KW-1133">Transmembrane helix</keyword>
<organism evidence="5 6">
    <name type="scientific">Arachnia propionica</name>
    <dbReference type="NCBI Taxonomy" id="1750"/>
    <lineage>
        <taxon>Bacteria</taxon>
        <taxon>Bacillati</taxon>
        <taxon>Actinomycetota</taxon>
        <taxon>Actinomycetes</taxon>
        <taxon>Propionibacteriales</taxon>
        <taxon>Propionibacteriaceae</taxon>
        <taxon>Arachnia</taxon>
    </lineage>
</organism>
<evidence type="ECO:0000256" key="1">
    <source>
        <dbReference type="SAM" id="Coils"/>
    </source>
</evidence>
<feature type="domain" description="TmcB/TmcC TPR repeats" evidence="4">
    <location>
        <begin position="614"/>
        <end position="668"/>
    </location>
</feature>
<dbReference type="Gene3D" id="1.25.40.10">
    <property type="entry name" value="Tetratricopeptide repeat domain"/>
    <property type="match status" value="3"/>
</dbReference>
<gene>
    <name evidence="5" type="ORF">J5A53_14675</name>
</gene>
<keyword evidence="1" id="KW-0175">Coiled coil</keyword>
<feature type="coiled-coil region" evidence="1">
    <location>
        <begin position="437"/>
        <end position="492"/>
    </location>
</feature>
<dbReference type="Proteomes" id="UP000677180">
    <property type="component" value="Chromosome"/>
</dbReference>
<accession>A0AB37HTL8</accession>
<feature type="transmembrane region" description="Helical" evidence="3">
    <location>
        <begin position="12"/>
        <end position="34"/>
    </location>
</feature>
<evidence type="ECO:0000256" key="3">
    <source>
        <dbReference type="SAM" id="Phobius"/>
    </source>
</evidence>
<dbReference type="Pfam" id="PF25474">
    <property type="entry name" value="TPR_TmcB"/>
    <property type="match status" value="2"/>
</dbReference>
<reference evidence="5" key="1">
    <citation type="submission" date="2021-03" db="EMBL/GenBank/DDBJ databases">
        <title>Human Oral Microbial Genomes.</title>
        <authorList>
            <person name="Johnston C.D."/>
            <person name="Chen T."/>
            <person name="Dewhirst F.E."/>
        </authorList>
    </citation>
    <scope>NUCLEOTIDE SEQUENCE</scope>
    <source>
        <strain evidence="5">F0714</strain>
    </source>
</reference>
<proteinExistence type="predicted"/>
<dbReference type="RefSeq" id="WP_211804532.1">
    <property type="nucleotide sequence ID" value="NZ_CP072385.1"/>
</dbReference>
<dbReference type="SMART" id="SM00386">
    <property type="entry name" value="HAT"/>
    <property type="match status" value="7"/>
</dbReference>
<dbReference type="EMBL" id="CP072385">
    <property type="protein sequence ID" value="QUC10980.1"/>
    <property type="molecule type" value="Genomic_DNA"/>
</dbReference>
<dbReference type="SMART" id="SM00028">
    <property type="entry name" value="TPR"/>
    <property type="match status" value="6"/>
</dbReference>
<protein>
    <submittedName>
        <fullName evidence="5">Tetratricopeptide repeat protein</fullName>
    </submittedName>
</protein>
<dbReference type="InterPro" id="IPR057352">
    <property type="entry name" value="TPR_TmcB/C"/>
</dbReference>
<name>A0AB37HTL8_9ACTN</name>
<dbReference type="InterPro" id="IPR003107">
    <property type="entry name" value="HAT"/>
</dbReference>
<feature type="domain" description="TmcB/TmcC TPR repeats" evidence="4">
    <location>
        <begin position="516"/>
        <end position="563"/>
    </location>
</feature>
<dbReference type="InterPro" id="IPR027417">
    <property type="entry name" value="P-loop_NTPase"/>
</dbReference>
<evidence type="ECO:0000256" key="2">
    <source>
        <dbReference type="SAM" id="MobiDB-lite"/>
    </source>
</evidence>
<evidence type="ECO:0000259" key="4">
    <source>
        <dbReference type="Pfam" id="PF25474"/>
    </source>
</evidence>
<dbReference type="PANTHER" id="PTHR26312">
    <property type="entry name" value="TETRATRICOPEPTIDE REPEAT PROTEIN 5"/>
    <property type="match status" value="1"/>
</dbReference>
<dbReference type="SUPFAM" id="SSF81901">
    <property type="entry name" value="HCP-like"/>
    <property type="match status" value="1"/>
</dbReference>
<dbReference type="GO" id="GO:0006396">
    <property type="term" value="P:RNA processing"/>
    <property type="evidence" value="ECO:0007669"/>
    <property type="project" value="InterPro"/>
</dbReference>
<dbReference type="InterPro" id="IPR019734">
    <property type="entry name" value="TPR_rpt"/>
</dbReference>
<feature type="transmembrane region" description="Helical" evidence="3">
    <location>
        <begin position="40"/>
        <end position="58"/>
    </location>
</feature>
<keyword evidence="3" id="KW-0472">Membrane</keyword>
<sequence length="718" mass="80886">MSKRSTRSFDPGTSVLWLLLPVIGAIVGAAIPYLNSLDKFWSVIGPLLGAFVGFVPALKSWISARARNKWITEVSGDSGPIGEADLNSLCIHRSDRDVKDYVRRDAHDKLHDFLKDRTPVLVEGPSMAGKTRLVVEVLREEWPDARVLFPKSKEDVEKLLKNWRRPVRGAIIFLDELERFLGKEEFTLGVLNKWIDDSCIVVATTTHMNYTRWRKDLDSKFPGWDIFNRFHPLPLETKLSKHELEAVGNTSYAGDLPSIEQLGLGRVLGRAEDIRRRFTSALDSHQGRAGLVKAAVDWSRAGLGAASKETLLTLAKACDDDLWEEPDWEAEWSWVIGETATDAPLVLRTGKDSWEALDLIVEEADWPLTNTTLTTMATCPHTAFQAVTLVFKMRSKNLLAGGRATESLVQEAADLLQEISSANPTNADFLCFYTFLLTDIRQDYDRAEEIYEKAIKAGLNDVIILSSYAIFLTDIRRDHDRAEELYKKAIKADPNNAITLGNYASFLKNIRRDHDRAEELYKKAITINPNNANTLGNYANFLKNIRRDHNQAEELYKKAIKAGPNDAITLGNYAIFLTDIRCDHDRAEKLYKRALAIDPNNANILDSYAVFLKNIRQKYDRAEELYKKAITIDPNNANTLGNYAIFLTHIRHNYNRAEKLYKKAIKADPNNANTLGGYANFLTGIRHNHDAPKNSTNKPSKPTPMMPSTSGITLSFCS</sequence>
<dbReference type="Pfam" id="PF13432">
    <property type="entry name" value="TPR_16"/>
    <property type="match status" value="1"/>
</dbReference>